<dbReference type="EMBL" id="GG738905">
    <property type="protein sequence ID" value="EFC38697.1"/>
    <property type="molecule type" value="Genomic_DNA"/>
</dbReference>
<evidence type="ECO:0000313" key="2">
    <source>
        <dbReference type="EMBL" id="EFC38697.1"/>
    </source>
</evidence>
<feature type="domain" description="DUF4116" evidence="1">
    <location>
        <begin position="274"/>
        <end position="317"/>
    </location>
</feature>
<dbReference type="VEuPathDB" id="AmoebaDB:NAEGRDRAFT_73526"/>
<dbReference type="AlphaFoldDB" id="D2VWW3"/>
<reference evidence="2 3" key="1">
    <citation type="journal article" date="2010" name="Cell">
        <title>The genome of Naegleria gruberi illuminates early eukaryotic versatility.</title>
        <authorList>
            <person name="Fritz-Laylin L.K."/>
            <person name="Prochnik S.E."/>
            <person name="Ginger M.L."/>
            <person name="Dacks J.B."/>
            <person name="Carpenter M.L."/>
            <person name="Field M.C."/>
            <person name="Kuo A."/>
            <person name="Paredez A."/>
            <person name="Chapman J."/>
            <person name="Pham J."/>
            <person name="Shu S."/>
            <person name="Neupane R."/>
            <person name="Cipriano M."/>
            <person name="Mancuso J."/>
            <person name="Tu H."/>
            <person name="Salamov A."/>
            <person name="Lindquist E."/>
            <person name="Shapiro H."/>
            <person name="Lucas S."/>
            <person name="Grigoriev I.V."/>
            <person name="Cande W.Z."/>
            <person name="Fulton C."/>
            <person name="Rokhsar D.S."/>
            <person name="Dawson S.C."/>
        </authorList>
    </citation>
    <scope>NUCLEOTIDE SEQUENCE [LARGE SCALE GENOMIC DNA]</scope>
    <source>
        <strain evidence="2 3">NEG-M</strain>
    </source>
</reference>
<dbReference type="InParanoid" id="D2VWW3"/>
<gene>
    <name evidence="2" type="ORF">NAEGRDRAFT_73526</name>
</gene>
<feature type="domain" description="DUF4116" evidence="1">
    <location>
        <begin position="224"/>
        <end position="268"/>
    </location>
</feature>
<dbReference type="Pfam" id="PF13475">
    <property type="entry name" value="DUF4116"/>
    <property type="match status" value="2"/>
</dbReference>
<dbReference type="GeneID" id="8858406"/>
<accession>D2VWW3</accession>
<protein>
    <submittedName>
        <fullName evidence="2">Predicted protein</fullName>
    </submittedName>
</protein>
<organism evidence="3">
    <name type="scientific">Naegleria gruberi</name>
    <name type="common">Amoeba</name>
    <dbReference type="NCBI Taxonomy" id="5762"/>
    <lineage>
        <taxon>Eukaryota</taxon>
        <taxon>Discoba</taxon>
        <taxon>Heterolobosea</taxon>
        <taxon>Tetramitia</taxon>
        <taxon>Eutetramitia</taxon>
        <taxon>Vahlkampfiidae</taxon>
        <taxon>Naegleria</taxon>
    </lineage>
</organism>
<name>D2VWW3_NAEGR</name>
<dbReference type="KEGG" id="ngr:NAEGRDRAFT_73526"/>
<dbReference type="RefSeq" id="XP_002671441.1">
    <property type="nucleotide sequence ID" value="XM_002671395.1"/>
</dbReference>
<sequence>MHDDQDRPNTVLMLCDIQPHDREHLLHKELTLKFKQASDRVILITNSVERFKKHRKIDERLVRDLEFAFRVVQIEGTALRKLRNQNRRVALAAVQQNGNAYSYIKGPFQRDLECVMSAALTCGNNIAMRILNQDTLSDEERMGVMKRLLDNSRVNVVRLFRCMPSSCFTSLNFCIELLPKVKNHLYDVMFASFCSDRDALLQLLRNCQTFDHGFPNFVGKGLWDKELVLEMVSRDGISIEHIPRNLQADRDIILTAVKNDGRALMFAHPPHNSDFEIVTEAVKSNARGFFYVDNELKSSKKFIDMCMRENQEGFSYLRQYDHEVESGLRKFGY</sequence>
<keyword evidence="3" id="KW-1185">Reference proteome</keyword>
<proteinExistence type="predicted"/>
<dbReference type="Proteomes" id="UP000006671">
    <property type="component" value="Unassembled WGS sequence"/>
</dbReference>
<evidence type="ECO:0000259" key="1">
    <source>
        <dbReference type="Pfam" id="PF13475"/>
    </source>
</evidence>
<evidence type="ECO:0000313" key="3">
    <source>
        <dbReference type="Proteomes" id="UP000006671"/>
    </source>
</evidence>
<dbReference type="InterPro" id="IPR025197">
    <property type="entry name" value="DUF4116"/>
</dbReference>